<keyword evidence="3" id="KW-0479">Metal-binding</keyword>
<evidence type="ECO:0000256" key="3">
    <source>
        <dbReference type="ARBA" id="ARBA00022723"/>
    </source>
</evidence>
<keyword evidence="10" id="KW-0539">Nucleus</keyword>
<dbReference type="PROSITE" id="PS51184">
    <property type="entry name" value="JMJC"/>
    <property type="match status" value="1"/>
</dbReference>
<dbReference type="InterPro" id="IPR041667">
    <property type="entry name" value="Cupin_8"/>
</dbReference>
<dbReference type="GO" id="GO:0046872">
    <property type="term" value="F:metal ion binding"/>
    <property type="evidence" value="ECO:0007669"/>
    <property type="project" value="UniProtKB-KW"/>
</dbReference>
<comment type="similarity">
    <text evidence="11">Belongs to the JMJD6 family.</text>
</comment>
<dbReference type="RefSeq" id="XP_031568709.1">
    <property type="nucleotide sequence ID" value="XM_031712849.1"/>
</dbReference>
<evidence type="ECO:0000256" key="9">
    <source>
        <dbReference type="ARBA" id="ARBA00023163"/>
    </source>
</evidence>
<evidence type="ECO:0000256" key="4">
    <source>
        <dbReference type="ARBA" id="ARBA00022853"/>
    </source>
</evidence>
<dbReference type="Proteomes" id="UP000515163">
    <property type="component" value="Unplaced"/>
</dbReference>
<dbReference type="GO" id="GO:0106140">
    <property type="term" value="F:P-TEFb complex binding"/>
    <property type="evidence" value="ECO:0007669"/>
    <property type="project" value="TreeGrafter"/>
</dbReference>
<evidence type="ECO:0000256" key="2">
    <source>
        <dbReference type="ARBA" id="ARBA00004123"/>
    </source>
</evidence>
<dbReference type="Gene3D" id="2.60.120.650">
    <property type="entry name" value="Cupin"/>
    <property type="match status" value="1"/>
</dbReference>
<dbReference type="InParanoid" id="A0A6P8IP95"/>
<dbReference type="KEGG" id="aten:116303324"/>
<dbReference type="GO" id="GO:0006909">
    <property type="term" value="P:phagocytosis"/>
    <property type="evidence" value="ECO:0007669"/>
    <property type="project" value="TreeGrafter"/>
</dbReference>
<dbReference type="InterPro" id="IPR003347">
    <property type="entry name" value="JmjC_dom"/>
</dbReference>
<evidence type="ECO:0000256" key="11">
    <source>
        <dbReference type="ARBA" id="ARBA00038068"/>
    </source>
</evidence>
<evidence type="ECO:0000313" key="13">
    <source>
        <dbReference type="Proteomes" id="UP000515163"/>
    </source>
</evidence>
<evidence type="ECO:0000259" key="12">
    <source>
        <dbReference type="PROSITE" id="PS51184"/>
    </source>
</evidence>
<dbReference type="SMART" id="SM00558">
    <property type="entry name" value="JmjC"/>
    <property type="match status" value="1"/>
</dbReference>
<keyword evidence="5" id="KW-0223">Dioxygenase</keyword>
<reference evidence="14" key="1">
    <citation type="submission" date="2025-08" db="UniProtKB">
        <authorList>
            <consortium name="RefSeq"/>
        </authorList>
    </citation>
    <scope>IDENTIFICATION</scope>
    <source>
        <tissue evidence="14">Tentacle</tissue>
    </source>
</reference>
<dbReference type="SUPFAM" id="SSF51197">
    <property type="entry name" value="Clavaminate synthase-like"/>
    <property type="match status" value="1"/>
</dbReference>
<keyword evidence="13" id="KW-1185">Reference proteome</keyword>
<dbReference type="AlphaFoldDB" id="A0A6P8IP95"/>
<dbReference type="PANTHER" id="PTHR12480:SF32">
    <property type="entry name" value="BIFUNCTIONAL ARGININE DEMETHYLASE AND LYSYL-HYDROXYLASE JMJD6"/>
    <property type="match status" value="1"/>
</dbReference>
<evidence type="ECO:0000256" key="10">
    <source>
        <dbReference type="ARBA" id="ARBA00023242"/>
    </source>
</evidence>
<protein>
    <submittedName>
        <fullName evidence="14">Bifunctional arginine demethylase and lysyl-hydroxylase PSR-like</fullName>
    </submittedName>
</protein>
<evidence type="ECO:0000256" key="6">
    <source>
        <dbReference type="ARBA" id="ARBA00023002"/>
    </source>
</evidence>
<keyword evidence="9" id="KW-0804">Transcription</keyword>
<organism evidence="13 14">
    <name type="scientific">Actinia tenebrosa</name>
    <name type="common">Australian red waratah sea anemone</name>
    <dbReference type="NCBI Taxonomy" id="6105"/>
    <lineage>
        <taxon>Eukaryota</taxon>
        <taxon>Metazoa</taxon>
        <taxon>Cnidaria</taxon>
        <taxon>Anthozoa</taxon>
        <taxon>Hexacorallia</taxon>
        <taxon>Actiniaria</taxon>
        <taxon>Actiniidae</taxon>
        <taxon>Actinia</taxon>
    </lineage>
</organism>
<dbReference type="InterPro" id="IPR050910">
    <property type="entry name" value="JMJD6_ArgDemeth/LysHydrox"/>
</dbReference>
<sequence>MEPGIPCIVTGVMDKWKAMRAWRLEKFQNDPRIKEGVYIGQREEMIPLRVYYDYIKNHAHKNKSKWMVFMPDVFDLYPSLSQDYTVPDFFSEDDDFMTKVDEDLRLDWRWIIMAPKKSGSGWHVDPANTTRWLALVTGAKLWGLYPPSQYHIPGVKNNYYQKRDYEMDDAYNWWVYTRPHLFSKQPLECVQKAREMMFIPSGWWHSVVNLDDTVAVTQNFCNKYSFKSCLKELKEQADSDGLFIGKTFEQLRDLYSNQYQGYFDKDDMNFHAPETGIGKTAHEIKEKRIEKLKEILSGKY</sequence>
<gene>
    <name evidence="14" type="primary">LOC116303324</name>
</gene>
<dbReference type="Pfam" id="PF13621">
    <property type="entry name" value="Cupin_8"/>
    <property type="match status" value="1"/>
</dbReference>
<dbReference type="GO" id="GO:0005737">
    <property type="term" value="C:cytoplasm"/>
    <property type="evidence" value="ECO:0007669"/>
    <property type="project" value="TreeGrafter"/>
</dbReference>
<evidence type="ECO:0000256" key="1">
    <source>
        <dbReference type="ARBA" id="ARBA00001954"/>
    </source>
</evidence>
<evidence type="ECO:0000256" key="7">
    <source>
        <dbReference type="ARBA" id="ARBA00023004"/>
    </source>
</evidence>
<dbReference type="GeneID" id="116303324"/>
<comment type="cofactor">
    <cofactor evidence="1">
        <name>Fe(2+)</name>
        <dbReference type="ChEBI" id="CHEBI:29033"/>
    </cofactor>
</comment>
<dbReference type="PANTHER" id="PTHR12480">
    <property type="entry name" value="ARGININE DEMETHYLASE AND LYSYL-HYDROXYLASE JMJD"/>
    <property type="match status" value="1"/>
</dbReference>
<dbReference type="OrthoDB" id="5976454at2759"/>
<dbReference type="GO" id="GO:0005634">
    <property type="term" value="C:nucleus"/>
    <property type="evidence" value="ECO:0007669"/>
    <property type="project" value="UniProtKB-SubCell"/>
</dbReference>
<feature type="domain" description="JmjC" evidence="12">
    <location>
        <begin position="75"/>
        <end position="237"/>
    </location>
</feature>
<accession>A0A6P8IP95</accession>
<keyword evidence="8" id="KW-0805">Transcription regulation</keyword>
<keyword evidence="4" id="KW-0156">Chromatin regulator</keyword>
<evidence type="ECO:0000313" key="14">
    <source>
        <dbReference type="RefSeq" id="XP_031568709.1"/>
    </source>
</evidence>
<keyword evidence="7" id="KW-0408">Iron</keyword>
<evidence type="ECO:0000256" key="5">
    <source>
        <dbReference type="ARBA" id="ARBA00022964"/>
    </source>
</evidence>
<dbReference type="GO" id="GO:0033749">
    <property type="term" value="F:histone H4R3 demethylase activity"/>
    <property type="evidence" value="ECO:0007669"/>
    <property type="project" value="TreeGrafter"/>
</dbReference>
<comment type="subcellular location">
    <subcellularLocation>
        <location evidence="2">Nucleus</location>
    </subcellularLocation>
</comment>
<evidence type="ECO:0000256" key="8">
    <source>
        <dbReference type="ARBA" id="ARBA00023015"/>
    </source>
</evidence>
<name>A0A6P8IP95_ACTTE</name>
<proteinExistence type="inferred from homology"/>
<keyword evidence="6" id="KW-0560">Oxidoreductase</keyword>